<keyword evidence="1" id="KW-0732">Signal</keyword>
<evidence type="ECO:0000313" key="3">
    <source>
        <dbReference type="EnsemblFungi" id="PTTG_27277-t43_1-p1"/>
    </source>
</evidence>
<sequence length="66" mass="7393">MRIPLTAIIATICLTLSNVGSVPIRKNYRRPVQKSVLYVNYTGAPAFSNPSFQDPSTNDHVNLKFR</sequence>
<feature type="chain" id="PRO_5008110037" evidence="1">
    <location>
        <begin position="22"/>
        <end position="66"/>
    </location>
</feature>
<keyword evidence="4" id="KW-1185">Reference proteome</keyword>
<evidence type="ECO:0000256" key="1">
    <source>
        <dbReference type="SAM" id="SignalP"/>
    </source>
</evidence>
<dbReference type="Proteomes" id="UP000005240">
    <property type="component" value="Unassembled WGS sequence"/>
</dbReference>
<accession>A0A180GLD6</accession>
<evidence type="ECO:0000313" key="4">
    <source>
        <dbReference type="Proteomes" id="UP000005240"/>
    </source>
</evidence>
<organism evidence="2">
    <name type="scientific">Puccinia triticina (isolate 1-1 / race 1 (BBBD))</name>
    <name type="common">Brown leaf rust fungus</name>
    <dbReference type="NCBI Taxonomy" id="630390"/>
    <lineage>
        <taxon>Eukaryota</taxon>
        <taxon>Fungi</taxon>
        <taxon>Dikarya</taxon>
        <taxon>Basidiomycota</taxon>
        <taxon>Pucciniomycotina</taxon>
        <taxon>Pucciniomycetes</taxon>
        <taxon>Pucciniales</taxon>
        <taxon>Pucciniaceae</taxon>
        <taxon>Puccinia</taxon>
    </lineage>
</organism>
<dbReference type="EMBL" id="ADAS02000049">
    <property type="protein sequence ID" value="OAV93606.1"/>
    <property type="molecule type" value="Genomic_DNA"/>
</dbReference>
<reference evidence="3" key="4">
    <citation type="submission" date="2025-05" db="UniProtKB">
        <authorList>
            <consortium name="EnsemblFungi"/>
        </authorList>
    </citation>
    <scope>IDENTIFICATION</scope>
    <source>
        <strain evidence="3">isolate 1-1 / race 1 (BBBD)</strain>
    </source>
</reference>
<reference evidence="3 4" key="3">
    <citation type="journal article" date="2017" name="G3 (Bethesda)">
        <title>Comparative analysis highlights variable genome content of wheat rusts and divergence of the mating loci.</title>
        <authorList>
            <person name="Cuomo C.A."/>
            <person name="Bakkeren G."/>
            <person name="Khalil H.B."/>
            <person name="Panwar V."/>
            <person name="Joly D."/>
            <person name="Linning R."/>
            <person name="Sakthikumar S."/>
            <person name="Song X."/>
            <person name="Adiconis X."/>
            <person name="Fan L."/>
            <person name="Goldberg J.M."/>
            <person name="Levin J.Z."/>
            <person name="Young S."/>
            <person name="Zeng Q."/>
            <person name="Anikster Y."/>
            <person name="Bruce M."/>
            <person name="Wang M."/>
            <person name="Yin C."/>
            <person name="McCallum B."/>
            <person name="Szabo L.J."/>
            <person name="Hulbert S."/>
            <person name="Chen X."/>
            <person name="Fellers J.P."/>
        </authorList>
    </citation>
    <scope>NUCLEOTIDE SEQUENCE</scope>
    <source>
        <strain evidence="4">Isolate 1-1 / race 1 (BBBD)</strain>
        <strain evidence="3">isolate 1-1 / race 1 (BBBD)</strain>
    </source>
</reference>
<evidence type="ECO:0000313" key="2">
    <source>
        <dbReference type="EMBL" id="OAV93606.1"/>
    </source>
</evidence>
<reference evidence="2" key="1">
    <citation type="submission" date="2009-11" db="EMBL/GenBank/DDBJ databases">
        <authorList>
            <consortium name="The Broad Institute Genome Sequencing Platform"/>
            <person name="Ward D."/>
            <person name="Feldgarden M."/>
            <person name="Earl A."/>
            <person name="Young S.K."/>
            <person name="Zeng Q."/>
            <person name="Koehrsen M."/>
            <person name="Alvarado L."/>
            <person name="Berlin A."/>
            <person name="Bochicchio J."/>
            <person name="Borenstein D."/>
            <person name="Chapman S.B."/>
            <person name="Chen Z."/>
            <person name="Engels R."/>
            <person name="Freedman E."/>
            <person name="Gellesch M."/>
            <person name="Goldberg J."/>
            <person name="Griggs A."/>
            <person name="Gujja S."/>
            <person name="Heilman E."/>
            <person name="Heiman D."/>
            <person name="Hepburn T."/>
            <person name="Howarth C."/>
            <person name="Jen D."/>
            <person name="Larson L."/>
            <person name="Lewis B."/>
            <person name="Mehta T."/>
            <person name="Park D."/>
            <person name="Pearson M."/>
            <person name="Roberts A."/>
            <person name="Saif S."/>
            <person name="Shea T."/>
            <person name="Shenoy N."/>
            <person name="Sisk P."/>
            <person name="Stolte C."/>
            <person name="Sykes S."/>
            <person name="Thomson T."/>
            <person name="Walk T."/>
            <person name="White J."/>
            <person name="Yandava C."/>
            <person name="Izard J."/>
            <person name="Baranova O.V."/>
            <person name="Blanton J.M."/>
            <person name="Tanner A.C."/>
            <person name="Dewhirst F.E."/>
            <person name="Haas B."/>
            <person name="Nusbaum C."/>
            <person name="Birren B."/>
        </authorList>
    </citation>
    <scope>NUCLEOTIDE SEQUENCE [LARGE SCALE GENOMIC DNA]</scope>
    <source>
        <strain evidence="2">1-1 BBBD Race 1</strain>
    </source>
</reference>
<protein>
    <submittedName>
        <fullName evidence="2 3">Uncharacterized protein</fullName>
    </submittedName>
</protein>
<gene>
    <name evidence="2" type="ORF">PTTG_27277</name>
</gene>
<dbReference type="VEuPathDB" id="FungiDB:PTTG_27277"/>
<feature type="signal peptide" evidence="1">
    <location>
        <begin position="1"/>
        <end position="21"/>
    </location>
</feature>
<dbReference type="AlphaFoldDB" id="A0A180GLD6"/>
<proteinExistence type="predicted"/>
<name>A0A180GLD6_PUCT1</name>
<reference evidence="2" key="2">
    <citation type="submission" date="2016-05" db="EMBL/GenBank/DDBJ databases">
        <title>Comparative analysis highlights variable genome content of wheat rusts and divergence of the mating loci.</title>
        <authorList>
            <person name="Cuomo C.A."/>
            <person name="Bakkeren G."/>
            <person name="Szabo L."/>
            <person name="Khalil H."/>
            <person name="Joly D."/>
            <person name="Goldberg J."/>
            <person name="Young S."/>
            <person name="Zeng Q."/>
            <person name="Fellers J."/>
        </authorList>
    </citation>
    <scope>NUCLEOTIDE SEQUENCE [LARGE SCALE GENOMIC DNA]</scope>
    <source>
        <strain evidence="2">1-1 BBBD Race 1</strain>
    </source>
</reference>
<dbReference type="EnsemblFungi" id="PTTG_27277-t43_1">
    <property type="protein sequence ID" value="PTTG_27277-t43_1-p1"/>
    <property type="gene ID" value="PTTG_27277"/>
</dbReference>